<dbReference type="InterPro" id="IPR003767">
    <property type="entry name" value="Malate/L-lactate_DH-like"/>
</dbReference>
<evidence type="ECO:0000313" key="3">
    <source>
        <dbReference type="EMBL" id="MCH4563944.1"/>
    </source>
</evidence>
<name>A0ABS9RVR3_9GAMM</name>
<dbReference type="EMBL" id="JAKVPY010000014">
    <property type="protein sequence ID" value="MCH4563944.1"/>
    <property type="molecule type" value="Genomic_DNA"/>
</dbReference>
<organism evidence="3 4">
    <name type="scientific">Halomonas flagellata</name>
    <dbReference type="NCBI Taxonomy" id="2920385"/>
    <lineage>
        <taxon>Bacteria</taxon>
        <taxon>Pseudomonadati</taxon>
        <taxon>Pseudomonadota</taxon>
        <taxon>Gammaproteobacteria</taxon>
        <taxon>Oceanospirillales</taxon>
        <taxon>Halomonadaceae</taxon>
        <taxon>Halomonas</taxon>
    </lineage>
</organism>
<dbReference type="Gene3D" id="3.30.1370.60">
    <property type="entry name" value="Hypothetical oxidoreductase yiak, domain 2"/>
    <property type="match status" value="1"/>
</dbReference>
<dbReference type="Proteomes" id="UP001202117">
    <property type="component" value="Unassembled WGS sequence"/>
</dbReference>
<dbReference type="Pfam" id="PF02615">
    <property type="entry name" value="Ldh_2"/>
    <property type="match status" value="1"/>
</dbReference>
<keyword evidence="4" id="KW-1185">Reference proteome</keyword>
<comment type="similarity">
    <text evidence="1">Belongs to the LDH2/MDH2 oxidoreductase family.</text>
</comment>
<gene>
    <name evidence="3" type="ORF">MKP05_12495</name>
</gene>
<protein>
    <submittedName>
        <fullName evidence="3">Ldh family oxidoreductase</fullName>
    </submittedName>
</protein>
<proteinExistence type="inferred from homology"/>
<comment type="caution">
    <text evidence="3">The sequence shown here is derived from an EMBL/GenBank/DDBJ whole genome shotgun (WGS) entry which is preliminary data.</text>
</comment>
<dbReference type="InterPro" id="IPR043144">
    <property type="entry name" value="Mal/L-sulf/L-lact_DH-like_ah"/>
</dbReference>
<dbReference type="Gene3D" id="1.10.1530.10">
    <property type="match status" value="1"/>
</dbReference>
<dbReference type="PANTHER" id="PTHR11091:SF0">
    <property type="entry name" value="MALATE DEHYDROGENASE"/>
    <property type="match status" value="1"/>
</dbReference>
<sequence>MSQQTLFAHDAETLAEQACLAAGANHATARSLARATVSAALFGHPGVGFPHLLDYLSSFREGRINREAEPKITSPLPAIIHSDADGGIAQLGFDLAMPTLVENTQKLGVAIFTQGNSYTTGELGYYVRRLALEGVIAFAVSNSPAVVAGSPSGKIVFGTNPMAFAAPLADVNAPLVIDQASSATAFVNLVKAAEEGRKIPEGWAIDEQGNATTDAAAGLRGALLAFGGTKGANVALMVECLAAGLSGASWSLDMPDFQGGDQVIDAGMTIIAIQPTVIDDRFSTRLTQHLDRIAERGGAYMPNRRPVRSDRSEEERITIDTVVIEKIRRSL</sequence>
<dbReference type="InterPro" id="IPR036111">
    <property type="entry name" value="Mal/L-sulfo/L-lacto_DH-like_sf"/>
</dbReference>
<dbReference type="InterPro" id="IPR043143">
    <property type="entry name" value="Mal/L-sulf/L-lact_DH-like_NADP"/>
</dbReference>
<dbReference type="RefSeq" id="WP_240568568.1">
    <property type="nucleotide sequence ID" value="NZ_JAKVPY010000014.1"/>
</dbReference>
<reference evidence="3 4" key="1">
    <citation type="submission" date="2022-02" db="EMBL/GenBank/DDBJ databases">
        <title>Halomonas fukangensis sp. nov., a halophilic bacterium isolated from a bulk soil of Kalidium foliatum at Fukang.</title>
        <authorList>
            <person name="Huang Y."/>
        </authorList>
    </citation>
    <scope>NUCLEOTIDE SEQUENCE [LARGE SCALE GENOMIC DNA]</scope>
    <source>
        <strain evidence="3 4">EGI 63088</strain>
    </source>
</reference>
<evidence type="ECO:0000313" key="4">
    <source>
        <dbReference type="Proteomes" id="UP001202117"/>
    </source>
</evidence>
<accession>A0ABS9RVR3</accession>
<keyword evidence="2" id="KW-0560">Oxidoreductase</keyword>
<evidence type="ECO:0000256" key="2">
    <source>
        <dbReference type="ARBA" id="ARBA00023002"/>
    </source>
</evidence>
<dbReference type="SUPFAM" id="SSF89733">
    <property type="entry name" value="L-sulfolactate dehydrogenase-like"/>
    <property type="match status" value="1"/>
</dbReference>
<evidence type="ECO:0000256" key="1">
    <source>
        <dbReference type="ARBA" id="ARBA00006056"/>
    </source>
</evidence>
<dbReference type="PANTHER" id="PTHR11091">
    <property type="entry name" value="OXIDOREDUCTASE-RELATED"/>
    <property type="match status" value="1"/>
</dbReference>